<evidence type="ECO:0000256" key="1">
    <source>
        <dbReference type="SAM" id="MobiDB-lite"/>
    </source>
</evidence>
<comment type="caution">
    <text evidence="2">The sequence shown here is derived from an EMBL/GenBank/DDBJ whole genome shotgun (WGS) entry which is preliminary data.</text>
</comment>
<evidence type="ECO:0000313" key="2">
    <source>
        <dbReference type="EMBL" id="MFC4006054.1"/>
    </source>
</evidence>
<evidence type="ECO:0000313" key="3">
    <source>
        <dbReference type="Proteomes" id="UP001595851"/>
    </source>
</evidence>
<reference evidence="3" key="1">
    <citation type="journal article" date="2019" name="Int. J. Syst. Evol. Microbiol.">
        <title>The Global Catalogue of Microorganisms (GCM) 10K type strain sequencing project: providing services to taxonomists for standard genome sequencing and annotation.</title>
        <authorList>
            <consortium name="The Broad Institute Genomics Platform"/>
            <consortium name="The Broad Institute Genome Sequencing Center for Infectious Disease"/>
            <person name="Wu L."/>
            <person name="Ma J."/>
        </authorList>
    </citation>
    <scope>NUCLEOTIDE SEQUENCE [LARGE SCALE GENOMIC DNA]</scope>
    <source>
        <strain evidence="3">TBRC 1276</strain>
    </source>
</reference>
<organism evidence="2 3">
    <name type="scientific">Nonomuraea purpurea</name>
    <dbReference type="NCBI Taxonomy" id="1849276"/>
    <lineage>
        <taxon>Bacteria</taxon>
        <taxon>Bacillati</taxon>
        <taxon>Actinomycetota</taxon>
        <taxon>Actinomycetes</taxon>
        <taxon>Streptosporangiales</taxon>
        <taxon>Streptosporangiaceae</taxon>
        <taxon>Nonomuraea</taxon>
    </lineage>
</organism>
<feature type="compositionally biased region" description="Basic and acidic residues" evidence="1">
    <location>
        <begin position="8"/>
        <end position="21"/>
    </location>
</feature>
<dbReference type="Proteomes" id="UP001595851">
    <property type="component" value="Unassembled WGS sequence"/>
</dbReference>
<dbReference type="EMBL" id="JBHSBI010000001">
    <property type="protein sequence ID" value="MFC4006054.1"/>
    <property type="molecule type" value="Genomic_DNA"/>
</dbReference>
<name>A0ABV8FZJ5_9ACTN</name>
<protein>
    <submittedName>
        <fullName evidence="2">Uncharacterized protein</fullName>
    </submittedName>
</protein>
<keyword evidence="3" id="KW-1185">Reference proteome</keyword>
<sequence length="204" mass="22233">MGAPGGDGDERPLVGRSYKERPLVTETYEGGFSSEGYDFEARNVEDAYADHLLDYGVGGYPGGPWSRKDPEGKQLLADNPVNPDAVQRRQFVDVGTYMDPDTGKPRPSSPIEQLREDLDRLKGKGEGQGLKVLLTLSALKDQDLGAWQAANDLWVTTERAKTTVDGAIQRVFTVYEAVVQALDDTVKTATGADKSSADNLRTPR</sequence>
<feature type="region of interest" description="Disordered" evidence="1">
    <location>
        <begin position="1"/>
        <end position="21"/>
    </location>
</feature>
<dbReference type="RefSeq" id="WP_379526215.1">
    <property type="nucleotide sequence ID" value="NZ_JBHSBI010000001.1"/>
</dbReference>
<proteinExistence type="predicted"/>
<gene>
    <name evidence="2" type="ORF">ACFOY2_02390</name>
</gene>
<accession>A0ABV8FZJ5</accession>